<proteinExistence type="predicted"/>
<name>A0A220ITB7_PSEFL</name>
<organism evidence="1">
    <name type="scientific">Pseudomonas fluorescens</name>
    <dbReference type="NCBI Taxonomy" id="294"/>
    <lineage>
        <taxon>Bacteria</taxon>
        <taxon>Pseudomonadati</taxon>
        <taxon>Pseudomonadota</taxon>
        <taxon>Gammaproteobacteria</taxon>
        <taxon>Pseudomonadales</taxon>
        <taxon>Pseudomonadaceae</taxon>
        <taxon>Pseudomonas</taxon>
    </lineage>
</organism>
<dbReference type="AlphaFoldDB" id="A0A220ITB7"/>
<evidence type="ECO:0000313" key="1">
    <source>
        <dbReference type="EMBL" id="ASI38096.1"/>
    </source>
</evidence>
<reference evidence="1" key="1">
    <citation type="submission" date="2017-01" db="EMBL/GenBank/DDBJ databases">
        <title>IS1411 activates the second repA gene of the plasmid pG20 in Pseudomonas fluorescens PC20.</title>
        <authorList>
            <person name="Naanuri E."/>
            <person name="Heinaru E."/>
            <person name="Joesaar M."/>
            <person name="Heinaru A."/>
        </authorList>
    </citation>
    <scope>NUCLEOTIDE SEQUENCE</scope>
    <source>
        <strain evidence="1">PC20</strain>
        <plasmid evidence="1">pPHE20</plasmid>
    </source>
</reference>
<geneLocation type="plasmid" evidence="1">
    <name>pPHE20</name>
</geneLocation>
<sequence length="119" mass="13323">MGLKNLSRPSRMNENAPEMSVEAAAQAFIADAPVSANPEPKRRRKKTSSTFVRTTFSLSKDVNRQIDKISLTPRNFRATRSDVIRAGIVALQNLDKAELLELLERASRAEPIDELTQEE</sequence>
<protein>
    <submittedName>
        <fullName evidence="1">Uncharacterized protein</fullName>
    </submittedName>
</protein>
<dbReference type="EMBL" id="KY503036">
    <property type="protein sequence ID" value="ASI38096.1"/>
    <property type="molecule type" value="Genomic_DNA"/>
</dbReference>
<accession>A0A220ITB7</accession>
<keyword evidence="1" id="KW-0614">Plasmid</keyword>